<sequence>MTATAGRSGVMASLLPSAARLSAAPAVTSARRLASTVMDKAGVQQDKGEEQTLSKRKQLMRLVPSEEINRRVGELRLGLVKKTRFRRREKEEARAKYEKPHGPGIELPMLMFFAGAKTPASFPPATLPEIALVGRSNVGKSSLINALARTTSTARVSDKPGFTQQINFFTAGRYFHLVDMPGYGFAYAKQEAVESWQHTIDVYFAERQSLKRIYVLIDARHGLKANDKEFLQHLDRCGVKYRIILTKCDLVLREVLAKRCQLVVNELAEMQLRFCVQEPLMLSAKLGPGVDALRRDILHIVRANHLLPKPASQAEKKPEKRESLKNAKGRAGSSKHKRTPPTGAGKDATRARRQKSASSTLHGKRRD</sequence>
<evidence type="ECO:0000313" key="9">
    <source>
        <dbReference type="EMBL" id="RKP10369.1"/>
    </source>
</evidence>
<dbReference type="InterPro" id="IPR006073">
    <property type="entry name" value="GTP-bd"/>
</dbReference>
<keyword evidence="4" id="KW-0547">Nucleotide-binding</keyword>
<protein>
    <submittedName>
        <fullName evidence="9">P-loop containing nucleoside triphosphate hydrolase protein</fullName>
    </submittedName>
</protein>
<dbReference type="PANTHER" id="PTHR47560">
    <property type="entry name" value="EXPRESSED PROTEIN"/>
    <property type="match status" value="1"/>
</dbReference>
<dbReference type="CDD" id="cd01876">
    <property type="entry name" value="YihA_EngB"/>
    <property type="match status" value="1"/>
</dbReference>
<proteinExistence type="inferred from homology"/>
<dbReference type="GO" id="GO:0016787">
    <property type="term" value="F:hydrolase activity"/>
    <property type="evidence" value="ECO:0007669"/>
    <property type="project" value="UniProtKB-KW"/>
</dbReference>
<dbReference type="InterPro" id="IPR027417">
    <property type="entry name" value="P-loop_NTPase"/>
</dbReference>
<accession>A0A4V1IXA4</accession>
<dbReference type="HAMAP" id="MF_00321">
    <property type="entry name" value="GTPase_EngB"/>
    <property type="match status" value="1"/>
</dbReference>
<dbReference type="InterPro" id="IPR030393">
    <property type="entry name" value="G_ENGB_dom"/>
</dbReference>
<dbReference type="EMBL" id="KZ992456">
    <property type="protein sequence ID" value="RKP10369.1"/>
    <property type="molecule type" value="Genomic_DNA"/>
</dbReference>
<keyword evidence="5" id="KW-0460">Magnesium</keyword>
<dbReference type="AlphaFoldDB" id="A0A4V1IXA4"/>
<comment type="cofactor">
    <cofactor evidence="1">
        <name>Mg(2+)</name>
        <dbReference type="ChEBI" id="CHEBI:18420"/>
    </cofactor>
</comment>
<feature type="compositionally biased region" description="Basic and acidic residues" evidence="7">
    <location>
        <begin position="314"/>
        <end position="325"/>
    </location>
</feature>
<evidence type="ECO:0000256" key="1">
    <source>
        <dbReference type="ARBA" id="ARBA00001946"/>
    </source>
</evidence>
<dbReference type="Proteomes" id="UP000271241">
    <property type="component" value="Unassembled WGS sequence"/>
</dbReference>
<dbReference type="GO" id="GO:0046872">
    <property type="term" value="F:metal ion binding"/>
    <property type="evidence" value="ECO:0007669"/>
    <property type="project" value="UniProtKB-KW"/>
</dbReference>
<keyword evidence="6" id="KW-0342">GTP-binding</keyword>
<dbReference type="PRINTS" id="PR00326">
    <property type="entry name" value="GTP1OBG"/>
</dbReference>
<dbReference type="Pfam" id="PF01926">
    <property type="entry name" value="MMR_HSR1"/>
    <property type="match status" value="1"/>
</dbReference>
<comment type="similarity">
    <text evidence="2">Belongs to the TRAFAC class TrmE-Era-EngA-EngB-Septin-like GTPase superfamily. EngB GTPase family.</text>
</comment>
<gene>
    <name evidence="9" type="ORF">THASP1DRAFT_27853</name>
</gene>
<dbReference type="InterPro" id="IPR019987">
    <property type="entry name" value="GTP-bd_ribosome_bio_YsxC"/>
</dbReference>
<reference evidence="10" key="1">
    <citation type="journal article" date="2018" name="Nat. Microbiol.">
        <title>Leveraging single-cell genomics to expand the fungal tree of life.</title>
        <authorList>
            <person name="Ahrendt S.R."/>
            <person name="Quandt C.A."/>
            <person name="Ciobanu D."/>
            <person name="Clum A."/>
            <person name="Salamov A."/>
            <person name="Andreopoulos B."/>
            <person name="Cheng J.F."/>
            <person name="Woyke T."/>
            <person name="Pelin A."/>
            <person name="Henrissat B."/>
            <person name="Reynolds N.K."/>
            <person name="Benny G.L."/>
            <person name="Smith M.E."/>
            <person name="James T.Y."/>
            <person name="Grigoriev I.V."/>
        </authorList>
    </citation>
    <scope>NUCLEOTIDE SEQUENCE [LARGE SCALE GENOMIC DNA]</scope>
    <source>
        <strain evidence="10">RSA 1356</strain>
    </source>
</reference>
<evidence type="ECO:0000256" key="3">
    <source>
        <dbReference type="ARBA" id="ARBA00022723"/>
    </source>
</evidence>
<dbReference type="Gene3D" id="3.40.50.300">
    <property type="entry name" value="P-loop containing nucleotide triphosphate hydrolases"/>
    <property type="match status" value="1"/>
</dbReference>
<name>A0A4V1IXA4_9FUNG</name>
<organism evidence="9 10">
    <name type="scientific">Thamnocephalis sphaerospora</name>
    <dbReference type="NCBI Taxonomy" id="78915"/>
    <lineage>
        <taxon>Eukaryota</taxon>
        <taxon>Fungi</taxon>
        <taxon>Fungi incertae sedis</taxon>
        <taxon>Zoopagomycota</taxon>
        <taxon>Zoopagomycotina</taxon>
        <taxon>Zoopagomycetes</taxon>
        <taxon>Zoopagales</taxon>
        <taxon>Sigmoideomycetaceae</taxon>
        <taxon>Thamnocephalis</taxon>
    </lineage>
</organism>
<evidence type="ECO:0000256" key="7">
    <source>
        <dbReference type="SAM" id="MobiDB-lite"/>
    </source>
</evidence>
<dbReference type="SUPFAM" id="SSF52540">
    <property type="entry name" value="P-loop containing nucleoside triphosphate hydrolases"/>
    <property type="match status" value="1"/>
</dbReference>
<dbReference type="OrthoDB" id="391988at2759"/>
<evidence type="ECO:0000256" key="6">
    <source>
        <dbReference type="ARBA" id="ARBA00023134"/>
    </source>
</evidence>
<dbReference type="PANTHER" id="PTHR47560:SF1">
    <property type="entry name" value="EXPRESSED PROTEIN"/>
    <property type="match status" value="1"/>
</dbReference>
<keyword evidence="10" id="KW-1185">Reference proteome</keyword>
<evidence type="ECO:0000256" key="4">
    <source>
        <dbReference type="ARBA" id="ARBA00022741"/>
    </source>
</evidence>
<evidence type="ECO:0000256" key="2">
    <source>
        <dbReference type="ARBA" id="ARBA00009638"/>
    </source>
</evidence>
<dbReference type="GO" id="GO:0005525">
    <property type="term" value="F:GTP binding"/>
    <property type="evidence" value="ECO:0007669"/>
    <property type="project" value="UniProtKB-KW"/>
</dbReference>
<feature type="region of interest" description="Disordered" evidence="7">
    <location>
        <begin position="308"/>
        <end position="367"/>
    </location>
</feature>
<evidence type="ECO:0000256" key="5">
    <source>
        <dbReference type="ARBA" id="ARBA00022842"/>
    </source>
</evidence>
<keyword evidence="3" id="KW-0479">Metal-binding</keyword>
<keyword evidence="9" id="KW-0378">Hydrolase</keyword>
<dbReference type="STRING" id="78915.A0A4V1IXA4"/>
<evidence type="ECO:0000259" key="8">
    <source>
        <dbReference type="PROSITE" id="PS51706"/>
    </source>
</evidence>
<dbReference type="PROSITE" id="PS51706">
    <property type="entry name" value="G_ENGB"/>
    <property type="match status" value="1"/>
</dbReference>
<dbReference type="NCBIfam" id="TIGR03598">
    <property type="entry name" value="GTPase_YsxC"/>
    <property type="match status" value="1"/>
</dbReference>
<evidence type="ECO:0000313" key="10">
    <source>
        <dbReference type="Proteomes" id="UP000271241"/>
    </source>
</evidence>
<feature type="domain" description="EngB-type G" evidence="8">
    <location>
        <begin position="126"/>
        <end position="303"/>
    </location>
</feature>